<dbReference type="PROSITE" id="PS00108">
    <property type="entry name" value="PROTEIN_KINASE_ST"/>
    <property type="match status" value="1"/>
</dbReference>
<dbReference type="PANTHER" id="PTHR43289">
    <property type="entry name" value="MITOGEN-ACTIVATED PROTEIN KINASE KINASE KINASE 20-RELATED"/>
    <property type="match status" value="1"/>
</dbReference>
<comment type="caution">
    <text evidence="8">The sequence shown here is derived from an EMBL/GenBank/DDBJ whole genome shotgun (WGS) entry which is preliminary data.</text>
</comment>
<keyword evidence="5 6" id="KW-0067">ATP-binding</keyword>
<dbReference type="AlphaFoldDB" id="A0A0P9EXC2"/>
<dbReference type="Pfam" id="PF00069">
    <property type="entry name" value="Pkinase"/>
    <property type="match status" value="1"/>
</dbReference>
<dbReference type="Gene3D" id="3.30.200.20">
    <property type="entry name" value="Phosphorylase Kinase, domain 1"/>
    <property type="match status" value="1"/>
</dbReference>
<dbReference type="Proteomes" id="UP000050509">
    <property type="component" value="Unassembled WGS sequence"/>
</dbReference>
<dbReference type="InterPro" id="IPR011009">
    <property type="entry name" value="Kinase-like_dom_sf"/>
</dbReference>
<dbReference type="SMART" id="SM00220">
    <property type="entry name" value="S_TKc"/>
    <property type="match status" value="1"/>
</dbReference>
<dbReference type="GO" id="GO:0005524">
    <property type="term" value="F:ATP binding"/>
    <property type="evidence" value="ECO:0007669"/>
    <property type="project" value="UniProtKB-UniRule"/>
</dbReference>
<gene>
    <name evidence="8" type="ORF">SE17_35390</name>
</gene>
<proteinExistence type="predicted"/>
<organism evidence="8 9">
    <name type="scientific">Kouleothrix aurantiaca</name>
    <dbReference type="NCBI Taxonomy" id="186479"/>
    <lineage>
        <taxon>Bacteria</taxon>
        <taxon>Bacillati</taxon>
        <taxon>Chloroflexota</taxon>
        <taxon>Chloroflexia</taxon>
        <taxon>Chloroflexales</taxon>
        <taxon>Roseiflexineae</taxon>
        <taxon>Roseiflexaceae</taxon>
        <taxon>Kouleothrix</taxon>
    </lineage>
</organism>
<evidence type="ECO:0000256" key="4">
    <source>
        <dbReference type="ARBA" id="ARBA00022777"/>
    </source>
</evidence>
<evidence type="ECO:0000256" key="3">
    <source>
        <dbReference type="ARBA" id="ARBA00022741"/>
    </source>
</evidence>
<accession>A0A0P9EXC2</accession>
<protein>
    <recommendedName>
        <fullName evidence="1">non-specific serine/threonine protein kinase</fullName>
        <ecNumber evidence="1">2.7.11.1</ecNumber>
    </recommendedName>
</protein>
<feature type="binding site" evidence="6">
    <location>
        <position position="43"/>
    </location>
    <ligand>
        <name>ATP</name>
        <dbReference type="ChEBI" id="CHEBI:30616"/>
    </ligand>
</feature>
<dbReference type="SUPFAM" id="SSF56112">
    <property type="entry name" value="Protein kinase-like (PK-like)"/>
    <property type="match status" value="1"/>
</dbReference>
<keyword evidence="3 6" id="KW-0547">Nucleotide-binding</keyword>
<evidence type="ECO:0000313" key="8">
    <source>
        <dbReference type="EMBL" id="KPV48937.1"/>
    </source>
</evidence>
<keyword evidence="9" id="KW-1185">Reference proteome</keyword>
<dbReference type="PROSITE" id="PS50011">
    <property type="entry name" value="PROTEIN_KINASE_DOM"/>
    <property type="match status" value="1"/>
</dbReference>
<evidence type="ECO:0000313" key="9">
    <source>
        <dbReference type="Proteomes" id="UP000050509"/>
    </source>
</evidence>
<dbReference type="InterPro" id="IPR017441">
    <property type="entry name" value="Protein_kinase_ATP_BS"/>
</dbReference>
<dbReference type="GO" id="GO:0004674">
    <property type="term" value="F:protein serine/threonine kinase activity"/>
    <property type="evidence" value="ECO:0007669"/>
    <property type="project" value="UniProtKB-EC"/>
</dbReference>
<dbReference type="InterPro" id="IPR008271">
    <property type="entry name" value="Ser/Thr_kinase_AS"/>
</dbReference>
<dbReference type="PROSITE" id="PS00107">
    <property type="entry name" value="PROTEIN_KINASE_ATP"/>
    <property type="match status" value="1"/>
</dbReference>
<evidence type="ECO:0000256" key="2">
    <source>
        <dbReference type="ARBA" id="ARBA00022679"/>
    </source>
</evidence>
<evidence type="ECO:0000256" key="5">
    <source>
        <dbReference type="ARBA" id="ARBA00022840"/>
    </source>
</evidence>
<keyword evidence="4 8" id="KW-0418">Kinase</keyword>
<dbReference type="EMBL" id="LJCR01002295">
    <property type="protein sequence ID" value="KPV48937.1"/>
    <property type="molecule type" value="Genomic_DNA"/>
</dbReference>
<dbReference type="PANTHER" id="PTHR43289:SF6">
    <property type="entry name" value="SERINE_THREONINE-PROTEIN KINASE NEKL-3"/>
    <property type="match status" value="1"/>
</dbReference>
<keyword evidence="2" id="KW-0808">Transferase</keyword>
<sequence>MRLEDVKGRRLGRYEILEVLGRGGMAAVYRARDTVLRRDVALKVLYPQYTGDVALVERFQREAVLAAGLDHSNILPIYDVGDTDGMVYIAMRLLSGQSFADVLRLRGSIAPADLLPIVDQVAAALDYAHARQIVHRDIKPANILIDGDGLHALGSARAILTDFGIAKSLDAAARGLTATGVLIGTPEYMAPEQIRGGHKVDARADIYALGVVVYRALTGHRPFEGSTEE</sequence>
<reference evidence="8 9" key="1">
    <citation type="submission" date="2015-09" db="EMBL/GenBank/DDBJ databases">
        <title>Draft genome sequence of Kouleothrix aurantiaca JCM 19913.</title>
        <authorList>
            <person name="Hemp J."/>
        </authorList>
    </citation>
    <scope>NUCLEOTIDE SEQUENCE [LARGE SCALE GENOMIC DNA]</scope>
    <source>
        <strain evidence="8 9">COM-B</strain>
    </source>
</reference>
<evidence type="ECO:0000256" key="1">
    <source>
        <dbReference type="ARBA" id="ARBA00012513"/>
    </source>
</evidence>
<dbReference type="CDD" id="cd14014">
    <property type="entry name" value="STKc_PknB_like"/>
    <property type="match status" value="1"/>
</dbReference>
<evidence type="ECO:0000259" key="7">
    <source>
        <dbReference type="PROSITE" id="PS50011"/>
    </source>
</evidence>
<evidence type="ECO:0000256" key="6">
    <source>
        <dbReference type="PROSITE-ProRule" id="PRU10141"/>
    </source>
</evidence>
<dbReference type="Gene3D" id="1.10.510.10">
    <property type="entry name" value="Transferase(Phosphotransferase) domain 1"/>
    <property type="match status" value="1"/>
</dbReference>
<name>A0A0P9EXC2_9CHLR</name>
<feature type="domain" description="Protein kinase" evidence="7">
    <location>
        <begin position="14"/>
        <end position="229"/>
    </location>
</feature>
<dbReference type="InterPro" id="IPR000719">
    <property type="entry name" value="Prot_kinase_dom"/>
</dbReference>
<dbReference type="EC" id="2.7.11.1" evidence="1"/>
<feature type="non-terminal residue" evidence="8">
    <location>
        <position position="229"/>
    </location>
</feature>